<dbReference type="EMBL" id="JALDAY010000006">
    <property type="protein sequence ID" value="MCI3273546.1"/>
    <property type="molecule type" value="Genomic_DNA"/>
</dbReference>
<evidence type="ECO:0000313" key="3">
    <source>
        <dbReference type="Proteomes" id="UP001165269"/>
    </source>
</evidence>
<evidence type="ECO:0000313" key="2">
    <source>
        <dbReference type="EMBL" id="MCI3273546.1"/>
    </source>
</evidence>
<dbReference type="Gene3D" id="3.20.20.30">
    <property type="entry name" value="Luciferase-like domain"/>
    <property type="match status" value="1"/>
</dbReference>
<evidence type="ECO:0008006" key="4">
    <source>
        <dbReference type="Google" id="ProtNLM"/>
    </source>
</evidence>
<dbReference type="Proteomes" id="UP001165269">
    <property type="component" value="Unassembled WGS sequence"/>
</dbReference>
<keyword evidence="3" id="KW-1185">Reference proteome</keyword>
<dbReference type="InterPro" id="IPR036661">
    <property type="entry name" value="Luciferase-like_sf"/>
</dbReference>
<gene>
    <name evidence="2" type="ORF">MQP27_20855</name>
</gene>
<protein>
    <recommendedName>
        <fullName evidence="4">LLM class flavin-dependent oxidoreductase</fullName>
    </recommendedName>
</protein>
<organism evidence="2 3">
    <name type="scientific">Streptomyces cylindrosporus</name>
    <dbReference type="NCBI Taxonomy" id="2927583"/>
    <lineage>
        <taxon>Bacteria</taxon>
        <taxon>Bacillati</taxon>
        <taxon>Actinomycetota</taxon>
        <taxon>Actinomycetes</taxon>
        <taxon>Kitasatosporales</taxon>
        <taxon>Streptomycetaceae</taxon>
        <taxon>Streptomyces</taxon>
    </lineage>
</organism>
<dbReference type="RefSeq" id="WP_242766799.1">
    <property type="nucleotide sequence ID" value="NZ_JALDAY010000006.1"/>
</dbReference>
<feature type="region of interest" description="Disordered" evidence="1">
    <location>
        <begin position="94"/>
        <end position="129"/>
    </location>
</feature>
<evidence type="ECO:0000256" key="1">
    <source>
        <dbReference type="SAM" id="MobiDB-lite"/>
    </source>
</evidence>
<comment type="caution">
    <text evidence="2">The sequence shown here is derived from an EMBL/GenBank/DDBJ whole genome shotgun (WGS) entry which is preliminary data.</text>
</comment>
<dbReference type="SUPFAM" id="SSF51679">
    <property type="entry name" value="Bacterial luciferase-like"/>
    <property type="match status" value="1"/>
</dbReference>
<feature type="compositionally biased region" description="Basic and acidic residues" evidence="1">
    <location>
        <begin position="166"/>
        <end position="189"/>
    </location>
</feature>
<accession>A0ABS9Y8I8</accession>
<sequence length="217" mass="23436">MLAESAGFDALVVSDHLQPWTGNGGVAGFSWASLGALAASTRAATLMTAVGMGQAVNELPLLDAALPPYRDRLARTQEALWLMDTLLSGAEVEVDGGRGRPGGQGDHVRQGHRPHPPDRCGRGPECASAAGRRPTRLVLTCFLVLAGGGDEAWEALRLWRGMRTPRRMEESSPRRPREEADALGRDGVLRRFASREAGPLRALRRPGRRTDRDRCVG</sequence>
<feature type="region of interest" description="Disordered" evidence="1">
    <location>
        <begin position="165"/>
        <end position="217"/>
    </location>
</feature>
<feature type="compositionally biased region" description="Basic and acidic residues" evidence="1">
    <location>
        <begin position="208"/>
        <end position="217"/>
    </location>
</feature>
<reference evidence="2" key="1">
    <citation type="submission" date="2022-03" db="EMBL/GenBank/DDBJ databases">
        <title>Streptomyces 7R015 and 7R016 isolated from Barleria lupulina in Thailand.</title>
        <authorList>
            <person name="Kanchanasin P."/>
            <person name="Phongsopitanun W."/>
            <person name="Tanasupawat S."/>
        </authorList>
    </citation>
    <scope>NUCLEOTIDE SEQUENCE</scope>
    <source>
        <strain evidence="2">7R015</strain>
    </source>
</reference>
<proteinExistence type="predicted"/>
<name>A0ABS9Y8I8_9ACTN</name>